<name>A0ABT1U575_9GAMM</name>
<gene>
    <name evidence="1" type="ORF">NP596_11085</name>
</gene>
<evidence type="ECO:0000313" key="2">
    <source>
        <dbReference type="Proteomes" id="UP001524586"/>
    </source>
</evidence>
<evidence type="ECO:0008006" key="3">
    <source>
        <dbReference type="Google" id="ProtNLM"/>
    </source>
</evidence>
<dbReference type="EMBL" id="JANIBK010000051">
    <property type="protein sequence ID" value="MCQ8129000.1"/>
    <property type="molecule type" value="Genomic_DNA"/>
</dbReference>
<dbReference type="RefSeq" id="WP_256615419.1">
    <property type="nucleotide sequence ID" value="NZ_JANIBK010000051.1"/>
</dbReference>
<reference evidence="1 2" key="1">
    <citation type="submission" date="2022-07" db="EMBL/GenBank/DDBJ databases">
        <title>Methylomonas rivi sp. nov., Methylomonas rosea sp. nov., Methylomonas aureus sp. nov. and Methylomonas subterranea sp. nov., four novel methanotrophs isolated from a freshwater creek and the deep terrestrial subsurface.</title>
        <authorList>
            <person name="Abin C."/>
            <person name="Sankaranarayanan K."/>
            <person name="Garner C."/>
            <person name="Sindelar R."/>
            <person name="Kotary K."/>
            <person name="Garner R."/>
            <person name="Barclay S."/>
            <person name="Lawson P."/>
            <person name="Krumholz L."/>
        </authorList>
    </citation>
    <scope>NUCLEOTIDE SEQUENCE [LARGE SCALE GENOMIC DNA]</scope>
    <source>
        <strain evidence="1 2">WSC-6</strain>
    </source>
</reference>
<accession>A0ABT1U575</accession>
<evidence type="ECO:0000313" key="1">
    <source>
        <dbReference type="EMBL" id="MCQ8129000.1"/>
    </source>
</evidence>
<sequence length="125" mass="13626">MAYALHIERSPQGLTLDEWIEEVTKQDGVKLVEIGVEAKNPTTGETISIEGRPGDVAVLFPTTGFLGFGRKAEWRTCIRFVRNKASFNATPELESPHNPLRVAASSLAAALGAKIVGDEGEVYEW</sequence>
<proteinExistence type="predicted"/>
<keyword evidence="2" id="KW-1185">Reference proteome</keyword>
<dbReference type="Proteomes" id="UP001524586">
    <property type="component" value="Unassembled WGS sequence"/>
</dbReference>
<organism evidence="1 2">
    <name type="scientific">Methylomonas rivi</name>
    <dbReference type="NCBI Taxonomy" id="2952226"/>
    <lineage>
        <taxon>Bacteria</taxon>
        <taxon>Pseudomonadati</taxon>
        <taxon>Pseudomonadota</taxon>
        <taxon>Gammaproteobacteria</taxon>
        <taxon>Methylococcales</taxon>
        <taxon>Methylococcaceae</taxon>
        <taxon>Methylomonas</taxon>
    </lineage>
</organism>
<protein>
    <recommendedName>
        <fullName evidence="3">DUF2591 domain-containing protein</fullName>
    </recommendedName>
</protein>
<comment type="caution">
    <text evidence="1">The sequence shown here is derived from an EMBL/GenBank/DDBJ whole genome shotgun (WGS) entry which is preliminary data.</text>
</comment>